<name>A0A2N9FTV7_FAGSY</name>
<accession>A0A2N9FTV7</accession>
<dbReference type="AlphaFoldDB" id="A0A2N9FTV7"/>
<organism evidence="1">
    <name type="scientific">Fagus sylvatica</name>
    <name type="common">Beechnut</name>
    <dbReference type="NCBI Taxonomy" id="28930"/>
    <lineage>
        <taxon>Eukaryota</taxon>
        <taxon>Viridiplantae</taxon>
        <taxon>Streptophyta</taxon>
        <taxon>Embryophyta</taxon>
        <taxon>Tracheophyta</taxon>
        <taxon>Spermatophyta</taxon>
        <taxon>Magnoliopsida</taxon>
        <taxon>eudicotyledons</taxon>
        <taxon>Gunneridae</taxon>
        <taxon>Pentapetalae</taxon>
        <taxon>rosids</taxon>
        <taxon>fabids</taxon>
        <taxon>Fagales</taxon>
        <taxon>Fagaceae</taxon>
        <taxon>Fagus</taxon>
    </lineage>
</organism>
<proteinExistence type="predicted"/>
<sequence length="60" mass="7174">MWSSSVFQFSIFVARRRSGVAHFSDSLPLLKTRFVSSSRWRDLQWPLIFSWQWVWGLLPS</sequence>
<gene>
    <name evidence="1" type="ORF">FSB_LOCUS18066</name>
</gene>
<evidence type="ECO:0000313" key="1">
    <source>
        <dbReference type="EMBL" id="SPC90184.1"/>
    </source>
</evidence>
<protein>
    <submittedName>
        <fullName evidence="1">Uncharacterized protein</fullName>
    </submittedName>
</protein>
<dbReference type="EMBL" id="OIVN01001125">
    <property type="protein sequence ID" value="SPC90184.1"/>
    <property type="molecule type" value="Genomic_DNA"/>
</dbReference>
<reference evidence="1" key="1">
    <citation type="submission" date="2018-02" db="EMBL/GenBank/DDBJ databases">
        <authorList>
            <person name="Cohen D.B."/>
            <person name="Kent A.D."/>
        </authorList>
    </citation>
    <scope>NUCLEOTIDE SEQUENCE</scope>
</reference>